<dbReference type="EMBL" id="CVRI01000052">
    <property type="protein sequence ID" value="CRK99750.1"/>
    <property type="molecule type" value="Genomic_DNA"/>
</dbReference>
<reference evidence="2 3" key="1">
    <citation type="submission" date="2015-04" db="EMBL/GenBank/DDBJ databases">
        <authorList>
            <person name="Syromyatnikov M.Y."/>
            <person name="Popov V.N."/>
        </authorList>
    </citation>
    <scope>NUCLEOTIDE SEQUENCE [LARGE SCALE GENOMIC DNA]</scope>
</reference>
<gene>
    <name evidence="2" type="ORF">CLUMA_CG013015</name>
</gene>
<evidence type="ECO:0000256" key="1">
    <source>
        <dbReference type="SAM" id="Phobius"/>
    </source>
</evidence>
<dbReference type="Proteomes" id="UP000183832">
    <property type="component" value="Unassembled WGS sequence"/>
</dbReference>
<dbReference type="AlphaFoldDB" id="A0A1J1IKY8"/>
<keyword evidence="1" id="KW-1133">Transmembrane helix</keyword>
<feature type="transmembrane region" description="Helical" evidence="1">
    <location>
        <begin position="38"/>
        <end position="55"/>
    </location>
</feature>
<proteinExistence type="predicted"/>
<name>A0A1J1IKY8_9DIPT</name>
<keyword evidence="1" id="KW-0472">Membrane</keyword>
<accession>A0A1J1IKY8</accession>
<keyword evidence="1" id="KW-0812">Transmembrane</keyword>
<evidence type="ECO:0000313" key="2">
    <source>
        <dbReference type="EMBL" id="CRK99750.1"/>
    </source>
</evidence>
<organism evidence="2 3">
    <name type="scientific">Clunio marinus</name>
    <dbReference type="NCBI Taxonomy" id="568069"/>
    <lineage>
        <taxon>Eukaryota</taxon>
        <taxon>Metazoa</taxon>
        <taxon>Ecdysozoa</taxon>
        <taxon>Arthropoda</taxon>
        <taxon>Hexapoda</taxon>
        <taxon>Insecta</taxon>
        <taxon>Pterygota</taxon>
        <taxon>Neoptera</taxon>
        <taxon>Endopterygota</taxon>
        <taxon>Diptera</taxon>
        <taxon>Nematocera</taxon>
        <taxon>Chironomoidea</taxon>
        <taxon>Chironomidae</taxon>
        <taxon>Clunio</taxon>
    </lineage>
</organism>
<keyword evidence="3" id="KW-1185">Reference proteome</keyword>
<evidence type="ECO:0000313" key="3">
    <source>
        <dbReference type="Proteomes" id="UP000183832"/>
    </source>
</evidence>
<protein>
    <submittedName>
        <fullName evidence="2">CLUMA_CG013015, isoform A</fullName>
    </submittedName>
</protein>
<sequence>MKCLVNNIMQIQIPQLWQFIKNCIRQVTSHTNMGLLRFRNLITFTLLAVILLPKIRADVL</sequence>